<dbReference type="Gene3D" id="1.10.260.40">
    <property type="entry name" value="lambda repressor-like DNA-binding domains"/>
    <property type="match status" value="1"/>
</dbReference>
<dbReference type="InterPro" id="IPR010982">
    <property type="entry name" value="Lambda_DNA-bd_dom_sf"/>
</dbReference>
<evidence type="ECO:0000313" key="3">
    <source>
        <dbReference type="EMBL" id="QHS99851.1"/>
    </source>
</evidence>
<evidence type="ECO:0000256" key="1">
    <source>
        <dbReference type="ARBA" id="ARBA00023125"/>
    </source>
</evidence>
<evidence type="ECO:0000259" key="2">
    <source>
        <dbReference type="PROSITE" id="PS50943"/>
    </source>
</evidence>
<dbReference type="GO" id="GO:0003677">
    <property type="term" value="F:DNA binding"/>
    <property type="evidence" value="ECO:0007669"/>
    <property type="project" value="UniProtKB-KW"/>
</dbReference>
<reference evidence="3" key="1">
    <citation type="journal article" date="2020" name="Nature">
        <title>Giant virus diversity and host interactions through global metagenomics.</title>
        <authorList>
            <person name="Schulz F."/>
            <person name="Roux S."/>
            <person name="Paez-Espino D."/>
            <person name="Jungbluth S."/>
            <person name="Walsh D.A."/>
            <person name="Denef V.J."/>
            <person name="McMahon K.D."/>
            <person name="Konstantinidis K.T."/>
            <person name="Eloe-Fadrosh E.A."/>
            <person name="Kyrpides N.C."/>
            <person name="Woyke T."/>
        </authorList>
    </citation>
    <scope>NUCLEOTIDE SEQUENCE</scope>
    <source>
        <strain evidence="3">GVMAG-M-3300020187-37</strain>
    </source>
</reference>
<dbReference type="GO" id="GO:0005634">
    <property type="term" value="C:nucleus"/>
    <property type="evidence" value="ECO:0007669"/>
    <property type="project" value="TreeGrafter"/>
</dbReference>
<dbReference type="PANTHER" id="PTHR10245:SF15">
    <property type="entry name" value="ENDOTHELIAL DIFFERENTIATION-RELATED FACTOR 1"/>
    <property type="match status" value="1"/>
</dbReference>
<organism evidence="3">
    <name type="scientific">viral metagenome</name>
    <dbReference type="NCBI Taxonomy" id="1070528"/>
    <lineage>
        <taxon>unclassified sequences</taxon>
        <taxon>metagenomes</taxon>
        <taxon>organismal metagenomes</taxon>
    </lineage>
</organism>
<protein>
    <recommendedName>
        <fullName evidence="2">HTH cro/C1-type domain-containing protein</fullName>
    </recommendedName>
</protein>
<sequence length="118" mass="13658">MDNMDNHFNTLDHQDWKTIVIRKNPKNNVANSKKKIDNTVLKKISIEKKAEADDLHHKQLTVELRQSIQKARCAKALTQKQLANNINLSQQIISDIESGKAIYNAQHINKIKRHLKLK</sequence>
<dbReference type="Pfam" id="PF01381">
    <property type="entry name" value="HTH_3"/>
    <property type="match status" value="1"/>
</dbReference>
<proteinExistence type="predicted"/>
<dbReference type="PANTHER" id="PTHR10245">
    <property type="entry name" value="ENDOTHELIAL DIFFERENTIATION-RELATED FACTOR 1 MULTIPROTEIN BRIDGING FACTOR 1"/>
    <property type="match status" value="1"/>
</dbReference>
<dbReference type="AlphaFoldDB" id="A0A6C0C6W6"/>
<dbReference type="SUPFAM" id="SSF47413">
    <property type="entry name" value="lambda repressor-like DNA-binding domains"/>
    <property type="match status" value="1"/>
</dbReference>
<dbReference type="CDD" id="cd00093">
    <property type="entry name" value="HTH_XRE"/>
    <property type="match status" value="1"/>
</dbReference>
<name>A0A6C0C6W6_9ZZZZ</name>
<dbReference type="PROSITE" id="PS50943">
    <property type="entry name" value="HTH_CROC1"/>
    <property type="match status" value="1"/>
</dbReference>
<dbReference type="InterPro" id="IPR001387">
    <property type="entry name" value="Cro/C1-type_HTH"/>
</dbReference>
<accession>A0A6C0C6W6</accession>
<dbReference type="EMBL" id="MN739349">
    <property type="protein sequence ID" value="QHS99851.1"/>
    <property type="molecule type" value="Genomic_DNA"/>
</dbReference>
<feature type="domain" description="HTH cro/C1-type" evidence="2">
    <location>
        <begin position="68"/>
        <end position="111"/>
    </location>
</feature>
<keyword evidence="1" id="KW-0238">DNA-binding</keyword>